<dbReference type="STRING" id="1423810.FD19_GL001096"/>
<dbReference type="GO" id="GO:0010181">
    <property type="term" value="F:FMN binding"/>
    <property type="evidence" value="ECO:0007669"/>
    <property type="project" value="TreeGrafter"/>
</dbReference>
<reference evidence="2 3" key="1">
    <citation type="journal article" date="2015" name="Genome Announc.">
        <title>Expanding the biotechnology potential of lactobacilli through comparative genomics of 213 strains and associated genera.</title>
        <authorList>
            <person name="Sun Z."/>
            <person name="Harris H.M."/>
            <person name="McCann A."/>
            <person name="Guo C."/>
            <person name="Argimon S."/>
            <person name="Zhang W."/>
            <person name="Yang X."/>
            <person name="Jeffery I.B."/>
            <person name="Cooney J.C."/>
            <person name="Kagawa T.F."/>
            <person name="Liu W."/>
            <person name="Song Y."/>
            <person name="Salvetti E."/>
            <person name="Wrobel A."/>
            <person name="Rasinkangas P."/>
            <person name="Parkhill J."/>
            <person name="Rea M.C."/>
            <person name="O'Sullivan O."/>
            <person name="Ritari J."/>
            <person name="Douillard F.P."/>
            <person name="Paul Ross R."/>
            <person name="Yang R."/>
            <person name="Briner A.E."/>
            <person name="Felis G.E."/>
            <person name="de Vos W.M."/>
            <person name="Barrangou R."/>
            <person name="Klaenhammer T.R."/>
            <person name="Caufield P.W."/>
            <person name="Cui Y."/>
            <person name="Zhang H."/>
            <person name="O'Toole P.W."/>
        </authorList>
    </citation>
    <scope>NUCLEOTIDE SEQUENCE [LARGE SCALE GENOMIC DNA]</scope>
    <source>
        <strain evidence="2 3">DSM 22698</strain>
    </source>
</reference>
<keyword evidence="3" id="KW-1185">Reference proteome</keyword>
<proteinExistence type="predicted"/>
<dbReference type="Pfam" id="PF03358">
    <property type="entry name" value="FMN_red"/>
    <property type="match status" value="1"/>
</dbReference>
<evidence type="ECO:0000313" key="2">
    <source>
        <dbReference type="EMBL" id="KRM87583.1"/>
    </source>
</evidence>
<dbReference type="AlphaFoldDB" id="A0A0R2C6T9"/>
<gene>
    <name evidence="2" type="ORF">FD19_GL001096</name>
</gene>
<dbReference type="GO" id="GO:0016491">
    <property type="term" value="F:oxidoreductase activity"/>
    <property type="evidence" value="ECO:0007669"/>
    <property type="project" value="InterPro"/>
</dbReference>
<feature type="domain" description="NADPH-dependent FMN reductase-like" evidence="1">
    <location>
        <begin position="6"/>
        <end position="141"/>
    </location>
</feature>
<dbReference type="PANTHER" id="PTHR30543:SF21">
    <property type="entry name" value="NAD(P)H-DEPENDENT FMN REDUCTASE LOT6"/>
    <property type="match status" value="1"/>
</dbReference>
<accession>A0A0R2C6T9</accession>
<dbReference type="InterPro" id="IPR050712">
    <property type="entry name" value="NAD(P)H-dep_reductase"/>
</dbReference>
<organism evidence="2 3">
    <name type="scientific">Lacticaseibacillus thailandensis DSM 22698 = JCM 13996</name>
    <dbReference type="NCBI Taxonomy" id="1423810"/>
    <lineage>
        <taxon>Bacteria</taxon>
        <taxon>Bacillati</taxon>
        <taxon>Bacillota</taxon>
        <taxon>Bacilli</taxon>
        <taxon>Lactobacillales</taxon>
        <taxon>Lactobacillaceae</taxon>
        <taxon>Lacticaseibacillus</taxon>
    </lineage>
</organism>
<dbReference type="EMBL" id="AYZK01000002">
    <property type="protein sequence ID" value="KRM87583.1"/>
    <property type="molecule type" value="Genomic_DNA"/>
</dbReference>
<dbReference type="PANTHER" id="PTHR30543">
    <property type="entry name" value="CHROMATE REDUCTASE"/>
    <property type="match status" value="1"/>
</dbReference>
<evidence type="ECO:0000313" key="3">
    <source>
        <dbReference type="Proteomes" id="UP000051789"/>
    </source>
</evidence>
<sequence>MFVTKKIAIISGSNRPGRVAPAASAWLQQQLATAHVAADIIDLAQVNLPFLPEAEPPAEGHYTHASTRNFAHLIDQYAGFVLVFGQYNWGYPAVLKNALDTVYAEWRGKPVATLIYGNHTMQADIAIRLVINGLRMRQLATNIATPVPASNDATTVAATLDPFAELVPPMAAEFAALI</sequence>
<dbReference type="Gene3D" id="3.40.50.360">
    <property type="match status" value="1"/>
</dbReference>
<evidence type="ECO:0000259" key="1">
    <source>
        <dbReference type="Pfam" id="PF03358"/>
    </source>
</evidence>
<comment type="caution">
    <text evidence="2">The sequence shown here is derived from an EMBL/GenBank/DDBJ whole genome shotgun (WGS) entry which is preliminary data.</text>
</comment>
<dbReference type="Proteomes" id="UP000051789">
    <property type="component" value="Unassembled WGS sequence"/>
</dbReference>
<dbReference type="SUPFAM" id="SSF52218">
    <property type="entry name" value="Flavoproteins"/>
    <property type="match status" value="1"/>
</dbReference>
<dbReference type="PATRIC" id="fig|1423810.4.peg.1125"/>
<dbReference type="InterPro" id="IPR029039">
    <property type="entry name" value="Flavoprotein-like_sf"/>
</dbReference>
<protein>
    <recommendedName>
        <fullName evidence="1">NADPH-dependent FMN reductase-like domain-containing protein</fullName>
    </recommendedName>
</protein>
<dbReference type="GO" id="GO:0005829">
    <property type="term" value="C:cytosol"/>
    <property type="evidence" value="ECO:0007669"/>
    <property type="project" value="TreeGrafter"/>
</dbReference>
<name>A0A0R2C6T9_9LACO</name>
<dbReference type="InterPro" id="IPR005025">
    <property type="entry name" value="FMN_Rdtase-like_dom"/>
</dbReference>